<organism evidence="4 5">
    <name type="scientific">Iris pallida</name>
    <name type="common">Sweet iris</name>
    <dbReference type="NCBI Taxonomy" id="29817"/>
    <lineage>
        <taxon>Eukaryota</taxon>
        <taxon>Viridiplantae</taxon>
        <taxon>Streptophyta</taxon>
        <taxon>Embryophyta</taxon>
        <taxon>Tracheophyta</taxon>
        <taxon>Spermatophyta</taxon>
        <taxon>Magnoliopsida</taxon>
        <taxon>Liliopsida</taxon>
        <taxon>Asparagales</taxon>
        <taxon>Iridaceae</taxon>
        <taxon>Iridoideae</taxon>
        <taxon>Irideae</taxon>
        <taxon>Iris</taxon>
    </lineage>
</organism>
<evidence type="ECO:0000256" key="2">
    <source>
        <dbReference type="SAM" id="MobiDB-lite"/>
    </source>
</evidence>
<evidence type="ECO:0000313" key="5">
    <source>
        <dbReference type="Proteomes" id="UP001140949"/>
    </source>
</evidence>
<dbReference type="InterPro" id="IPR000225">
    <property type="entry name" value="Armadillo"/>
</dbReference>
<feature type="repeat" description="ARM" evidence="1">
    <location>
        <begin position="55"/>
        <end position="99"/>
    </location>
</feature>
<name>A0AAX6ET26_IRIPA</name>
<comment type="caution">
    <text evidence="4">The sequence shown here is derived from an EMBL/GenBank/DDBJ whole genome shotgun (WGS) entry which is preliminary data.</text>
</comment>
<dbReference type="Pfam" id="PF25598">
    <property type="entry name" value="ARM_PUB"/>
    <property type="match status" value="1"/>
</dbReference>
<feature type="repeat" description="ARM" evidence="1">
    <location>
        <begin position="185"/>
        <end position="224"/>
    </location>
</feature>
<accession>A0AAX6ET26</accession>
<dbReference type="SMART" id="SM00185">
    <property type="entry name" value="ARM"/>
    <property type="match status" value="3"/>
</dbReference>
<dbReference type="Gene3D" id="1.25.10.10">
    <property type="entry name" value="Leucine-rich Repeat Variant"/>
    <property type="match status" value="1"/>
</dbReference>
<reference evidence="4" key="2">
    <citation type="submission" date="2023-04" db="EMBL/GenBank/DDBJ databases">
        <authorList>
            <person name="Bruccoleri R.E."/>
            <person name="Oakeley E.J."/>
            <person name="Faust A.-M."/>
            <person name="Dessus-Babus S."/>
            <person name="Altorfer M."/>
            <person name="Burckhardt D."/>
            <person name="Oertli M."/>
            <person name="Naumann U."/>
            <person name="Petersen F."/>
            <person name="Wong J."/>
        </authorList>
    </citation>
    <scope>NUCLEOTIDE SEQUENCE</scope>
    <source>
        <strain evidence="4">GSM-AAB239-AS_SAM_17_03QT</strain>
        <tissue evidence="4">Leaf</tissue>
    </source>
</reference>
<dbReference type="AlphaFoldDB" id="A0AAX6ET26"/>
<dbReference type="Proteomes" id="UP001140949">
    <property type="component" value="Unassembled WGS sequence"/>
</dbReference>
<dbReference type="SUPFAM" id="SSF48371">
    <property type="entry name" value="ARM repeat"/>
    <property type="match status" value="1"/>
</dbReference>
<feature type="repeat" description="ARM" evidence="1">
    <location>
        <begin position="140"/>
        <end position="186"/>
    </location>
</feature>
<evidence type="ECO:0000313" key="4">
    <source>
        <dbReference type="EMBL" id="KAJ6806979.1"/>
    </source>
</evidence>
<dbReference type="PROSITE" id="PS50176">
    <property type="entry name" value="ARM_REPEAT"/>
    <property type="match status" value="3"/>
</dbReference>
<reference evidence="4" key="1">
    <citation type="journal article" date="2023" name="GigaByte">
        <title>Genome assembly of the bearded iris, Iris pallida Lam.</title>
        <authorList>
            <person name="Bruccoleri R.E."/>
            <person name="Oakeley E.J."/>
            <person name="Faust A.M.E."/>
            <person name="Altorfer M."/>
            <person name="Dessus-Babus S."/>
            <person name="Burckhardt D."/>
            <person name="Oertli M."/>
            <person name="Naumann U."/>
            <person name="Petersen F."/>
            <person name="Wong J."/>
        </authorList>
    </citation>
    <scope>NUCLEOTIDE SEQUENCE</scope>
    <source>
        <strain evidence="4">GSM-AAB239-AS_SAM_17_03QT</strain>
    </source>
</reference>
<proteinExistence type="predicted"/>
<dbReference type="InterPro" id="IPR016024">
    <property type="entry name" value="ARM-type_fold"/>
</dbReference>
<dbReference type="PANTHER" id="PTHR46700:SF2">
    <property type="entry name" value="ARM REPEAT SUPERFAMILY PROTEIN"/>
    <property type="match status" value="1"/>
</dbReference>
<dbReference type="InterPro" id="IPR058678">
    <property type="entry name" value="ARM_PUB"/>
</dbReference>
<protein>
    <recommendedName>
        <fullName evidence="3">U-box domain-containing protein</fullName>
    </recommendedName>
</protein>
<evidence type="ECO:0000259" key="3">
    <source>
        <dbReference type="Pfam" id="PF25598"/>
    </source>
</evidence>
<gene>
    <name evidence="4" type="ORF">M6B38_106755</name>
</gene>
<sequence>MKVAEDGDPNDAVAMKRSVKAINFGGREEKAKAAAEIKRLGRGDGRTRRLLAELGVVPPLVAMLADSKDQPLCRRVAIDALLELASGTFRNKKLMVEAGLLSKLPQLMRDKAFAKDQQLARLLFSVSTLVKTQYPLQSSHFLPFLVGILDDDDETTSDEVKLTSVATLYNLSTKLDNTRPIVASGAVRSLLRVLSTSTSRRSASEGALATLGNLAACTTGKKAVGSDPSFVDALAEILAWDDEPRCQELATYLLMVVAHRSTSTQRERMSSSARSGTIVPRLLELALLGSPLARKRALKLLQWFKDERRSGVGVHSGPQAGISLRSSNPTMTTTGEEEEEDVEEGRRAVKAMVKHSLDRNMELIRRRATGLEGSSGLKSLVAASSSKSLPY</sequence>
<feature type="domain" description="U-box" evidence="3">
    <location>
        <begin position="25"/>
        <end position="307"/>
    </location>
</feature>
<keyword evidence="5" id="KW-1185">Reference proteome</keyword>
<dbReference type="InterPro" id="IPR011989">
    <property type="entry name" value="ARM-like"/>
</dbReference>
<feature type="region of interest" description="Disordered" evidence="2">
    <location>
        <begin position="312"/>
        <end position="344"/>
    </location>
</feature>
<dbReference type="EMBL" id="JANAVB010034416">
    <property type="protein sequence ID" value="KAJ6806979.1"/>
    <property type="molecule type" value="Genomic_DNA"/>
</dbReference>
<dbReference type="PANTHER" id="PTHR46700">
    <property type="entry name" value="ARM REPEAT SUPERFAMILY PROTEIN"/>
    <property type="match status" value="1"/>
</dbReference>
<evidence type="ECO:0000256" key="1">
    <source>
        <dbReference type="PROSITE-ProRule" id="PRU00259"/>
    </source>
</evidence>